<gene>
    <name evidence="2" type="ORF">SAMN06295960_3617</name>
</gene>
<dbReference type="SUPFAM" id="SSF52317">
    <property type="entry name" value="Class I glutamine amidotransferase-like"/>
    <property type="match status" value="1"/>
</dbReference>
<dbReference type="CDD" id="cd03140">
    <property type="entry name" value="GATase1_PfpI_3"/>
    <property type="match status" value="1"/>
</dbReference>
<sequence>MMRKPNVYLYVFDTMADWEIGYLTPELHSGRYFKKGLAPLEVIAVGMDKRPVTTMGGLNILPRLTVKECVLEDTDALILPGGDTWLEAIHEPILQKASQALENGAVVAAICGATLGLAKMGLLDTRRHTSNNLEYMKMTCPKYNGELYYEMEAAVADGNLVTASGAAPLEFAKQVLEVLDVFEPETLQAWFNLYKTQEPQYFFELMHAIK</sequence>
<organism evidence="2 3">
    <name type="scientific">Paenibacillus aquistagni</name>
    <dbReference type="NCBI Taxonomy" id="1852522"/>
    <lineage>
        <taxon>Bacteria</taxon>
        <taxon>Bacillati</taxon>
        <taxon>Bacillota</taxon>
        <taxon>Bacilli</taxon>
        <taxon>Bacillales</taxon>
        <taxon>Paenibacillaceae</taxon>
        <taxon>Paenibacillus</taxon>
    </lineage>
</organism>
<dbReference type="AlphaFoldDB" id="A0A1X7LJ75"/>
<keyword evidence="2" id="KW-0378">Hydrolase</keyword>
<keyword evidence="2" id="KW-0645">Protease</keyword>
<dbReference type="InterPro" id="IPR029062">
    <property type="entry name" value="Class_I_gatase-like"/>
</dbReference>
<name>A0A1X7LJ75_9BACL</name>
<dbReference type="EMBL" id="FXAZ01000005">
    <property type="protein sequence ID" value="SMG53926.1"/>
    <property type="molecule type" value="Genomic_DNA"/>
</dbReference>
<evidence type="ECO:0000259" key="1">
    <source>
        <dbReference type="Pfam" id="PF01965"/>
    </source>
</evidence>
<dbReference type="PANTHER" id="PTHR48094:SF19">
    <property type="entry name" value="DJ-1_PFPI DOMAIN-CONTAINING PROTEIN"/>
    <property type="match status" value="1"/>
</dbReference>
<evidence type="ECO:0000313" key="2">
    <source>
        <dbReference type="EMBL" id="SMG53926.1"/>
    </source>
</evidence>
<proteinExistence type="predicted"/>
<dbReference type="Gene3D" id="3.40.50.880">
    <property type="match status" value="1"/>
</dbReference>
<dbReference type="GO" id="GO:0008233">
    <property type="term" value="F:peptidase activity"/>
    <property type="evidence" value="ECO:0007669"/>
    <property type="project" value="UniProtKB-KW"/>
</dbReference>
<dbReference type="STRING" id="1852522.SAMN06295960_3617"/>
<dbReference type="Pfam" id="PF01965">
    <property type="entry name" value="DJ-1_PfpI"/>
    <property type="match status" value="1"/>
</dbReference>
<dbReference type="GO" id="GO:0006508">
    <property type="term" value="P:proteolysis"/>
    <property type="evidence" value="ECO:0007669"/>
    <property type="project" value="UniProtKB-KW"/>
</dbReference>
<dbReference type="GO" id="GO:0005737">
    <property type="term" value="C:cytoplasm"/>
    <property type="evidence" value="ECO:0007669"/>
    <property type="project" value="TreeGrafter"/>
</dbReference>
<evidence type="ECO:0000313" key="3">
    <source>
        <dbReference type="Proteomes" id="UP000193834"/>
    </source>
</evidence>
<accession>A0A1X7LJ75</accession>
<reference evidence="2 3" key="1">
    <citation type="submission" date="2017-04" db="EMBL/GenBank/DDBJ databases">
        <authorList>
            <person name="Afonso C.L."/>
            <person name="Miller P.J."/>
            <person name="Scott M.A."/>
            <person name="Spackman E."/>
            <person name="Goraichik I."/>
            <person name="Dimitrov K.M."/>
            <person name="Suarez D.L."/>
            <person name="Swayne D.E."/>
        </authorList>
    </citation>
    <scope>NUCLEOTIDE SEQUENCE [LARGE SCALE GENOMIC DNA]</scope>
    <source>
        <strain evidence="2 3">11</strain>
    </source>
</reference>
<dbReference type="InterPro" id="IPR002818">
    <property type="entry name" value="DJ-1/PfpI"/>
</dbReference>
<dbReference type="InterPro" id="IPR050325">
    <property type="entry name" value="Prot/Nucl_acid_deglycase"/>
</dbReference>
<protein>
    <submittedName>
        <fullName evidence="2">Putative intracellular protease/amidase</fullName>
    </submittedName>
</protein>
<dbReference type="Proteomes" id="UP000193834">
    <property type="component" value="Unassembled WGS sequence"/>
</dbReference>
<keyword evidence="3" id="KW-1185">Reference proteome</keyword>
<feature type="domain" description="DJ-1/PfpI" evidence="1">
    <location>
        <begin position="7"/>
        <end position="177"/>
    </location>
</feature>
<dbReference type="PANTHER" id="PTHR48094">
    <property type="entry name" value="PROTEIN/NUCLEIC ACID DEGLYCASE DJ-1-RELATED"/>
    <property type="match status" value="1"/>
</dbReference>